<dbReference type="GO" id="GO:0005739">
    <property type="term" value="C:mitochondrion"/>
    <property type="evidence" value="ECO:0007669"/>
    <property type="project" value="UniProtKB-SubCell"/>
</dbReference>
<proteinExistence type="predicted"/>
<keyword evidence="11" id="KW-1185">Reference proteome</keyword>
<dbReference type="GO" id="GO:0097745">
    <property type="term" value="P:mitochondrial tRNA 5'-end processing"/>
    <property type="evidence" value="ECO:0007669"/>
    <property type="project" value="TreeGrafter"/>
</dbReference>
<evidence type="ECO:0000256" key="2">
    <source>
        <dbReference type="ARBA" id="ARBA00022603"/>
    </source>
</evidence>
<accession>A0AAJ7J8N0</accession>
<evidence type="ECO:0000256" key="7">
    <source>
        <dbReference type="ARBA" id="ARBA00023054"/>
    </source>
</evidence>
<dbReference type="Proteomes" id="UP000694925">
    <property type="component" value="Unplaced"/>
</dbReference>
<evidence type="ECO:0000313" key="11">
    <source>
        <dbReference type="Proteomes" id="UP000694925"/>
    </source>
</evidence>
<dbReference type="InterPro" id="IPR025812">
    <property type="entry name" value="Trm10_C_MTase_dom"/>
</dbReference>
<evidence type="ECO:0000256" key="3">
    <source>
        <dbReference type="ARBA" id="ARBA00022679"/>
    </source>
</evidence>
<keyword evidence="2" id="KW-0489">Methyltransferase</keyword>
<dbReference type="CDD" id="cd18102">
    <property type="entry name" value="Trm10_MRRP1"/>
    <property type="match status" value="1"/>
</dbReference>
<dbReference type="RefSeq" id="XP_017886759.1">
    <property type="nucleotide sequence ID" value="XM_018031270.2"/>
</dbReference>
<dbReference type="InterPro" id="IPR007356">
    <property type="entry name" value="tRNA_m1G_MeTrfase_euk"/>
</dbReference>
<evidence type="ECO:0000256" key="1">
    <source>
        <dbReference type="ARBA" id="ARBA00004173"/>
    </source>
</evidence>
<keyword evidence="3" id="KW-0808">Transferase</keyword>
<dbReference type="GO" id="GO:0070131">
    <property type="term" value="P:positive regulation of mitochondrial translation"/>
    <property type="evidence" value="ECO:0007669"/>
    <property type="project" value="TreeGrafter"/>
</dbReference>
<feature type="domain" description="SAM-dependent MTase TRM10-type" evidence="10">
    <location>
        <begin position="177"/>
        <end position="371"/>
    </location>
</feature>
<dbReference type="GO" id="GO:0008168">
    <property type="term" value="F:methyltransferase activity"/>
    <property type="evidence" value="ECO:0007669"/>
    <property type="project" value="UniProtKB-KW"/>
</dbReference>
<dbReference type="Gene3D" id="3.40.1280.30">
    <property type="match status" value="1"/>
</dbReference>
<dbReference type="KEGG" id="ccal:108628984"/>
<gene>
    <name evidence="12" type="primary">LOC108628984</name>
</gene>
<dbReference type="PANTHER" id="PTHR13563:SF5">
    <property type="entry name" value="TRNA METHYLTRANSFERASE 10 HOMOLOG C"/>
    <property type="match status" value="1"/>
</dbReference>
<organism evidence="11 12">
    <name type="scientific">Ceratina calcarata</name>
    <dbReference type="NCBI Taxonomy" id="156304"/>
    <lineage>
        <taxon>Eukaryota</taxon>
        <taxon>Metazoa</taxon>
        <taxon>Ecdysozoa</taxon>
        <taxon>Arthropoda</taxon>
        <taxon>Hexapoda</taxon>
        <taxon>Insecta</taxon>
        <taxon>Pterygota</taxon>
        <taxon>Neoptera</taxon>
        <taxon>Endopterygota</taxon>
        <taxon>Hymenoptera</taxon>
        <taxon>Apocrita</taxon>
        <taxon>Aculeata</taxon>
        <taxon>Apoidea</taxon>
        <taxon>Anthophila</taxon>
        <taxon>Apidae</taxon>
        <taxon>Ceratina</taxon>
        <taxon>Zadontomerus</taxon>
    </lineage>
</organism>
<dbReference type="PANTHER" id="PTHR13563">
    <property type="entry name" value="TRNA (GUANINE-9-) METHYLTRANSFERASE"/>
    <property type="match status" value="1"/>
</dbReference>
<evidence type="ECO:0000313" key="12">
    <source>
        <dbReference type="RefSeq" id="XP_017886759.1"/>
    </source>
</evidence>
<evidence type="ECO:0000256" key="8">
    <source>
        <dbReference type="ARBA" id="ARBA00023128"/>
    </source>
</evidence>
<dbReference type="CTD" id="37124"/>
<evidence type="ECO:0000259" key="10">
    <source>
        <dbReference type="PROSITE" id="PS51675"/>
    </source>
</evidence>
<dbReference type="GeneID" id="108628984"/>
<keyword evidence="8" id="KW-0496">Mitochondrion</keyword>
<protein>
    <recommendedName>
        <fullName evidence="9">RNA (guanine-9-)-methyltransferase domain-containing protein 1</fullName>
    </recommendedName>
</protein>
<keyword evidence="7" id="KW-0175">Coiled coil</keyword>
<reference evidence="12" key="1">
    <citation type="submission" date="2025-08" db="UniProtKB">
        <authorList>
            <consortium name="RefSeq"/>
        </authorList>
    </citation>
    <scope>IDENTIFICATION</scope>
    <source>
        <tissue evidence="12">Whole body</tissue>
    </source>
</reference>
<evidence type="ECO:0000256" key="4">
    <source>
        <dbReference type="ARBA" id="ARBA00022691"/>
    </source>
</evidence>
<evidence type="ECO:0000256" key="9">
    <source>
        <dbReference type="ARBA" id="ARBA00029803"/>
    </source>
</evidence>
<keyword evidence="5" id="KW-0819">tRNA processing</keyword>
<comment type="subcellular location">
    <subcellularLocation>
        <location evidence="1">Mitochondrion</location>
    </subcellularLocation>
</comment>
<keyword evidence="4" id="KW-0949">S-adenosyl-L-methionine</keyword>
<dbReference type="InterPro" id="IPR028564">
    <property type="entry name" value="MT_TRM10-typ"/>
</dbReference>
<dbReference type="AlphaFoldDB" id="A0AAJ7J8N0"/>
<sequence>MYNRVCISFFNAAHKLYSNTLVHSLGNNIMVPRVIFAVQTTVRGYCNINPTYYVDQAYDQKYQEQLAKLLEDPEYKAVYDKCKLEIEFLKVETQKVPEQFKAYDWLHLIRTKTKTQRRVYVEHLWKIERKEENRIRKRELKLAEGEPEIRKDDDSPYGLSKCSMFYRIREKTMVEFDNSRLINAMLHEPTVVFDLGYEEYMAPYELTNTAKQLLLSFSLNRAHDQPFNLYFCNIIKDSLVMEKLHKTIPQLYNPEFPLNITSKSYLEIFDKKKLVYLTPHTNKTMTEYDPNLIYIIGAMVDKTNPKPFSFQKANREGIKMMKFPLGERLEWGTGSRKNLPINQVLSILLDLRHTNDWNAAFDHIPKRKLRQAREDAIEKLIVKRQMQLKALGEK</sequence>
<dbReference type="InterPro" id="IPR038459">
    <property type="entry name" value="MT_TRM10-typ_sf"/>
</dbReference>
<dbReference type="GO" id="GO:0005654">
    <property type="term" value="C:nucleoplasm"/>
    <property type="evidence" value="ECO:0007669"/>
    <property type="project" value="TreeGrafter"/>
</dbReference>
<dbReference type="GO" id="GO:0032259">
    <property type="term" value="P:methylation"/>
    <property type="evidence" value="ECO:0007669"/>
    <property type="project" value="UniProtKB-KW"/>
</dbReference>
<evidence type="ECO:0000256" key="6">
    <source>
        <dbReference type="ARBA" id="ARBA00022946"/>
    </source>
</evidence>
<dbReference type="PROSITE" id="PS51675">
    <property type="entry name" value="SAM_MT_TRM10"/>
    <property type="match status" value="1"/>
</dbReference>
<name>A0AAJ7J8N0_9HYME</name>
<evidence type="ECO:0000256" key="5">
    <source>
        <dbReference type="ARBA" id="ARBA00022694"/>
    </source>
</evidence>
<keyword evidence="6" id="KW-0809">Transit peptide</keyword>
<dbReference type="GO" id="GO:0000049">
    <property type="term" value="F:tRNA binding"/>
    <property type="evidence" value="ECO:0007669"/>
    <property type="project" value="TreeGrafter"/>
</dbReference>